<gene>
    <name evidence="12" type="ORF">Dsi01nite_051070</name>
</gene>
<dbReference type="InterPro" id="IPR036259">
    <property type="entry name" value="MFS_trans_sf"/>
</dbReference>
<dbReference type="RefSeq" id="WP_203848811.1">
    <property type="nucleotide sequence ID" value="NZ_BAAAVW010000017.1"/>
</dbReference>
<keyword evidence="5 10" id="KW-1133">Transmembrane helix</keyword>
<evidence type="ECO:0000256" key="10">
    <source>
        <dbReference type="SAM" id="Phobius"/>
    </source>
</evidence>
<evidence type="ECO:0000256" key="3">
    <source>
        <dbReference type="ARBA" id="ARBA00022475"/>
    </source>
</evidence>
<evidence type="ECO:0000256" key="2">
    <source>
        <dbReference type="ARBA" id="ARBA00022448"/>
    </source>
</evidence>
<evidence type="ECO:0000256" key="9">
    <source>
        <dbReference type="SAM" id="MobiDB-lite"/>
    </source>
</evidence>
<dbReference type="SUPFAM" id="SSF103473">
    <property type="entry name" value="MFS general substrate transporter"/>
    <property type="match status" value="1"/>
</dbReference>
<evidence type="ECO:0000256" key="6">
    <source>
        <dbReference type="ARBA" id="ARBA00023136"/>
    </source>
</evidence>
<keyword evidence="4 10" id="KW-0812">Transmembrane</keyword>
<comment type="similarity">
    <text evidence="7">Belongs to the major facilitator superfamily. Drug:H(+) antiporter-3 (DHA3) (TC 2.A.1.21) family.</text>
</comment>
<feature type="region of interest" description="Disordered" evidence="9">
    <location>
        <begin position="402"/>
        <end position="434"/>
    </location>
</feature>
<feature type="transmembrane region" description="Helical" evidence="10">
    <location>
        <begin position="345"/>
        <end position="367"/>
    </location>
</feature>
<feature type="compositionally biased region" description="Basic and acidic residues" evidence="9">
    <location>
        <begin position="425"/>
        <end position="434"/>
    </location>
</feature>
<evidence type="ECO:0000256" key="5">
    <source>
        <dbReference type="ARBA" id="ARBA00022989"/>
    </source>
</evidence>
<feature type="transmembrane region" description="Helical" evidence="10">
    <location>
        <begin position="253"/>
        <end position="277"/>
    </location>
</feature>
<evidence type="ECO:0000256" key="7">
    <source>
        <dbReference type="ARBA" id="ARBA00038075"/>
    </source>
</evidence>
<protein>
    <recommendedName>
        <fullName evidence="8">Multidrug efflux pump Tap</fullName>
    </recommendedName>
</protein>
<proteinExistence type="inferred from homology"/>
<feature type="transmembrane region" description="Helical" evidence="10">
    <location>
        <begin position="144"/>
        <end position="163"/>
    </location>
</feature>
<keyword evidence="13" id="KW-1185">Reference proteome</keyword>
<evidence type="ECO:0000259" key="11">
    <source>
        <dbReference type="PROSITE" id="PS50850"/>
    </source>
</evidence>
<dbReference type="EMBL" id="BONQ01000081">
    <property type="protein sequence ID" value="GIG47066.1"/>
    <property type="molecule type" value="Genomic_DNA"/>
</dbReference>
<dbReference type="PANTHER" id="PTHR23513:SF9">
    <property type="entry name" value="ENTEROBACTIN EXPORTER ENTS"/>
    <property type="match status" value="1"/>
</dbReference>
<name>A0A919UCQ7_9ACTN</name>
<feature type="transmembrane region" description="Helical" evidence="10">
    <location>
        <begin position="310"/>
        <end position="333"/>
    </location>
</feature>
<feature type="domain" description="Major facilitator superfamily (MFS) profile" evidence="11">
    <location>
        <begin position="1"/>
        <end position="399"/>
    </location>
</feature>
<dbReference type="InterPro" id="IPR011701">
    <property type="entry name" value="MFS"/>
</dbReference>
<evidence type="ECO:0000313" key="12">
    <source>
        <dbReference type="EMBL" id="GIG47066.1"/>
    </source>
</evidence>
<keyword evidence="6 10" id="KW-0472">Membrane</keyword>
<feature type="transmembrane region" description="Helical" evidence="10">
    <location>
        <begin position="72"/>
        <end position="89"/>
    </location>
</feature>
<feature type="compositionally biased region" description="Basic and acidic residues" evidence="9">
    <location>
        <begin position="402"/>
        <end position="418"/>
    </location>
</feature>
<evidence type="ECO:0000256" key="8">
    <source>
        <dbReference type="ARBA" id="ARBA00040914"/>
    </source>
</evidence>
<dbReference type="Gene3D" id="1.20.1250.20">
    <property type="entry name" value="MFS general substrate transporter like domains"/>
    <property type="match status" value="1"/>
</dbReference>
<accession>A0A919UCQ7</accession>
<keyword evidence="3" id="KW-1003">Cell membrane</keyword>
<dbReference type="CDD" id="cd06173">
    <property type="entry name" value="MFS_MefA_like"/>
    <property type="match status" value="1"/>
</dbReference>
<feature type="transmembrane region" description="Helical" evidence="10">
    <location>
        <begin position="7"/>
        <end position="33"/>
    </location>
</feature>
<dbReference type="GO" id="GO:0005886">
    <property type="term" value="C:plasma membrane"/>
    <property type="evidence" value="ECO:0007669"/>
    <property type="project" value="UniProtKB-SubCell"/>
</dbReference>
<reference evidence="12" key="1">
    <citation type="submission" date="2021-01" db="EMBL/GenBank/DDBJ databases">
        <title>Whole genome shotgun sequence of Dactylosporangium siamense NBRC 106093.</title>
        <authorList>
            <person name="Komaki H."/>
            <person name="Tamura T."/>
        </authorList>
    </citation>
    <scope>NUCLEOTIDE SEQUENCE</scope>
    <source>
        <strain evidence="12">NBRC 106093</strain>
    </source>
</reference>
<feature type="transmembrane region" description="Helical" evidence="10">
    <location>
        <begin position="284"/>
        <end position="304"/>
    </location>
</feature>
<keyword evidence="2" id="KW-0813">Transport</keyword>
<dbReference type="InterPro" id="IPR020846">
    <property type="entry name" value="MFS_dom"/>
</dbReference>
<feature type="transmembrane region" description="Helical" evidence="10">
    <location>
        <begin position="373"/>
        <end position="394"/>
    </location>
</feature>
<evidence type="ECO:0000256" key="1">
    <source>
        <dbReference type="ARBA" id="ARBA00004429"/>
    </source>
</evidence>
<comment type="caution">
    <text evidence="12">The sequence shown here is derived from an EMBL/GenBank/DDBJ whole genome shotgun (WGS) entry which is preliminary data.</text>
</comment>
<feature type="transmembrane region" description="Helical" evidence="10">
    <location>
        <begin position="39"/>
        <end position="60"/>
    </location>
</feature>
<dbReference type="PROSITE" id="PS50850">
    <property type="entry name" value="MFS"/>
    <property type="match status" value="1"/>
</dbReference>
<comment type="subcellular location">
    <subcellularLocation>
        <location evidence="1">Cell inner membrane</location>
        <topology evidence="1">Multi-pass membrane protein</topology>
    </subcellularLocation>
</comment>
<dbReference type="Pfam" id="PF07690">
    <property type="entry name" value="MFS_1"/>
    <property type="match status" value="1"/>
</dbReference>
<evidence type="ECO:0000256" key="4">
    <source>
        <dbReference type="ARBA" id="ARBA00022692"/>
    </source>
</evidence>
<feature type="transmembrane region" description="Helical" evidence="10">
    <location>
        <begin position="95"/>
        <end position="115"/>
    </location>
</feature>
<dbReference type="Proteomes" id="UP000660611">
    <property type="component" value="Unassembled WGS sequence"/>
</dbReference>
<dbReference type="PANTHER" id="PTHR23513">
    <property type="entry name" value="INTEGRAL MEMBRANE EFFLUX PROTEIN-RELATED"/>
    <property type="match status" value="1"/>
</dbReference>
<dbReference type="GO" id="GO:0022857">
    <property type="term" value="F:transmembrane transporter activity"/>
    <property type="evidence" value="ECO:0007669"/>
    <property type="project" value="InterPro"/>
</dbReference>
<sequence length="434" mass="45313">MPRRGPFVALISAYVVSVTGTSMSAIAIPWLVLTTTGSAAQTGVVVFAQLLPYVATQLLAGPVVDRLGLRRSFVWGNAAAAAAIAVIPLCHALDVLTLPVLIGLVVVVGVCRGVADCANGPLVPVTAEAGGIPLERAAGVNAGANRTALLLGAPLAGVLVAMFGSPAVVAIDAGTFAAAAVIATIWIRVPEPTPVPGLGVRRYLRDLGEGLRFVRGHRLILGMMTMVAVTNLLDQGLAEVMLPVWIRDEVGTPAVLGLISGVAGGAAVLGSLLGAWLGPRLPRWSVFSVSYVISGVPRFAVLALSDSLPLILAVWFVSEVFSGTLNPIMSAVMYERIPPDLRARVLGVARSTAWLGLPFGALAGGYLTEAWGLYPALWVFGGAYFVTTLAPFVFPSWRRLNDRPPVADDGRVDGEDSGSRSTRPARPEPPSRRE</sequence>
<evidence type="ECO:0000313" key="13">
    <source>
        <dbReference type="Proteomes" id="UP000660611"/>
    </source>
</evidence>
<dbReference type="AlphaFoldDB" id="A0A919UCQ7"/>
<organism evidence="12 13">
    <name type="scientific">Dactylosporangium siamense</name>
    <dbReference type="NCBI Taxonomy" id="685454"/>
    <lineage>
        <taxon>Bacteria</taxon>
        <taxon>Bacillati</taxon>
        <taxon>Actinomycetota</taxon>
        <taxon>Actinomycetes</taxon>
        <taxon>Micromonosporales</taxon>
        <taxon>Micromonosporaceae</taxon>
        <taxon>Dactylosporangium</taxon>
    </lineage>
</organism>